<dbReference type="GO" id="GO:0016747">
    <property type="term" value="F:acyltransferase activity, transferring groups other than amino-acyl groups"/>
    <property type="evidence" value="ECO:0007669"/>
    <property type="project" value="InterPro"/>
</dbReference>
<dbReference type="EMBL" id="SJFN01000003">
    <property type="protein sequence ID" value="TBW40764.1"/>
    <property type="molecule type" value="Genomic_DNA"/>
</dbReference>
<evidence type="ECO:0000313" key="3">
    <source>
        <dbReference type="Proteomes" id="UP000292781"/>
    </source>
</evidence>
<feature type="domain" description="N-acetyltransferase" evidence="1">
    <location>
        <begin position="16"/>
        <end position="159"/>
    </location>
</feature>
<name>A0A4Q9VXU8_9HYPH</name>
<dbReference type="AlphaFoldDB" id="A0A4Q9VXU8"/>
<gene>
    <name evidence="2" type="ORF">EYW49_03300</name>
</gene>
<evidence type="ECO:0000313" key="2">
    <source>
        <dbReference type="EMBL" id="TBW40764.1"/>
    </source>
</evidence>
<keyword evidence="2" id="KW-0808">Transferase</keyword>
<dbReference type="SUPFAM" id="SSF55729">
    <property type="entry name" value="Acyl-CoA N-acyltransferases (Nat)"/>
    <property type="match status" value="1"/>
</dbReference>
<keyword evidence="3" id="KW-1185">Reference proteome</keyword>
<dbReference type="Proteomes" id="UP000292781">
    <property type="component" value="Unassembled WGS sequence"/>
</dbReference>
<sequence>MTSFRPHLTALAPAAFRIRDERSFDVAPREALLDTAFGAGRFAKTCERLREGRRPAEGLALVAEDRAGRLIGTVRLWHVEAGEAGPSLMLGPIAVAAAARSLGLGGALMRAAIARAGRLGHRSILLVGDAAWYARFGFAPDLTLGLDLPGPVERARFLGLELVEGALAEARGLVVATGRPLAAVRAA</sequence>
<proteinExistence type="predicted"/>
<comment type="caution">
    <text evidence="2">The sequence shown here is derived from an EMBL/GenBank/DDBJ whole genome shotgun (WGS) entry which is preliminary data.</text>
</comment>
<dbReference type="OrthoDB" id="9815099at2"/>
<reference evidence="2 3" key="1">
    <citation type="submission" date="2019-02" db="EMBL/GenBank/DDBJ databases">
        <title>Siculibacillus lacustris gen. nov., sp. nov., a new rosette-forming bacterium isolated from a freshwater crater lake (Lake St. Ana, Romania).</title>
        <authorList>
            <person name="Felfoldi T."/>
            <person name="Marton Z."/>
            <person name="Szabo A."/>
            <person name="Mentes A."/>
            <person name="Boka K."/>
            <person name="Marialigeti K."/>
            <person name="Mathe I."/>
            <person name="Koncz M."/>
            <person name="Schumann P."/>
            <person name="Toth E."/>
        </authorList>
    </citation>
    <scope>NUCLEOTIDE SEQUENCE [LARGE SCALE GENOMIC DNA]</scope>
    <source>
        <strain evidence="2 3">SA-279</strain>
    </source>
</reference>
<dbReference type="RefSeq" id="WP_131306084.1">
    <property type="nucleotide sequence ID" value="NZ_SJFN01000003.1"/>
</dbReference>
<dbReference type="InterPro" id="IPR016181">
    <property type="entry name" value="Acyl_CoA_acyltransferase"/>
</dbReference>
<dbReference type="InterPro" id="IPR000182">
    <property type="entry name" value="GNAT_dom"/>
</dbReference>
<dbReference type="PROSITE" id="PS51186">
    <property type="entry name" value="GNAT"/>
    <property type="match status" value="1"/>
</dbReference>
<organism evidence="2 3">
    <name type="scientific">Siculibacillus lacustris</name>
    <dbReference type="NCBI Taxonomy" id="1549641"/>
    <lineage>
        <taxon>Bacteria</taxon>
        <taxon>Pseudomonadati</taxon>
        <taxon>Pseudomonadota</taxon>
        <taxon>Alphaproteobacteria</taxon>
        <taxon>Hyphomicrobiales</taxon>
        <taxon>Ancalomicrobiaceae</taxon>
        <taxon>Siculibacillus</taxon>
    </lineage>
</organism>
<dbReference type="Pfam" id="PF13508">
    <property type="entry name" value="Acetyltransf_7"/>
    <property type="match status" value="1"/>
</dbReference>
<evidence type="ECO:0000259" key="1">
    <source>
        <dbReference type="PROSITE" id="PS51186"/>
    </source>
</evidence>
<protein>
    <submittedName>
        <fullName evidence="2">N-acetyltransferase</fullName>
    </submittedName>
</protein>
<accession>A0A4Q9VXU8</accession>
<dbReference type="CDD" id="cd04301">
    <property type="entry name" value="NAT_SF"/>
    <property type="match status" value="1"/>
</dbReference>
<dbReference type="Gene3D" id="3.40.630.30">
    <property type="match status" value="1"/>
</dbReference>